<keyword evidence="3" id="KW-1003">Cell membrane</keyword>
<dbReference type="CDD" id="cd06261">
    <property type="entry name" value="TM_PBP2"/>
    <property type="match status" value="1"/>
</dbReference>
<evidence type="ECO:0000256" key="6">
    <source>
        <dbReference type="ARBA" id="ARBA00023136"/>
    </source>
</evidence>
<sequence>MLSFICKRILVAIPTLLLIALIAFAMMQLAPGGPFSGEKDLPPEVMANLMAKYHLDKPWWQQFGLYLSGLLQGDFGPSFVYKDFSVTTLIANAWPISAQIGIYAFVLALLLGVSLGIIAALKQNTWIDYSLMTLAMTGVVLPNFVLAPLLVLIFAVQLQWLPAGNWNDGAWSHLILPVLTLALGLVASIARIMRGSMIEVLHSPFIRTAHAKGLPLFYLLSRHALRPALLPLVSYLGPAFVGIVTGSMVVDVFFTTGGLGQHFVNGALNRDYGMVMGITLLVATLTIGFNVLVDILYAWIDPRIELES</sequence>
<dbReference type="InterPro" id="IPR000515">
    <property type="entry name" value="MetI-like"/>
</dbReference>
<feature type="transmembrane region" description="Helical" evidence="7">
    <location>
        <begin position="133"/>
        <end position="158"/>
    </location>
</feature>
<dbReference type="PANTHER" id="PTHR30465:SF74">
    <property type="entry name" value="OLIGOPEPTIDE TRANSPORT SYSTEM PERMEASE PROTEIN OPPB"/>
    <property type="match status" value="1"/>
</dbReference>
<dbReference type="Pfam" id="PF19300">
    <property type="entry name" value="BPD_transp_1_N"/>
    <property type="match status" value="1"/>
</dbReference>
<evidence type="ECO:0000256" key="7">
    <source>
        <dbReference type="RuleBase" id="RU363032"/>
    </source>
</evidence>
<feature type="transmembrane region" description="Helical" evidence="7">
    <location>
        <begin position="274"/>
        <end position="300"/>
    </location>
</feature>
<comment type="caution">
    <text evidence="9">The sequence shown here is derived from an EMBL/GenBank/DDBJ whole genome shotgun (WGS) entry which is preliminary data.</text>
</comment>
<dbReference type="Pfam" id="PF00528">
    <property type="entry name" value="BPD_transp_1"/>
    <property type="match status" value="1"/>
</dbReference>
<dbReference type="InterPro" id="IPR035906">
    <property type="entry name" value="MetI-like_sf"/>
</dbReference>
<dbReference type="NCBIfam" id="NF007008">
    <property type="entry name" value="PRK09471.1"/>
    <property type="match status" value="1"/>
</dbReference>
<dbReference type="RefSeq" id="WP_027312426.1">
    <property type="nucleotide sequence ID" value="NZ_JBHLZN010000003.1"/>
</dbReference>
<gene>
    <name evidence="9" type="primary">oppB</name>
    <name evidence="9" type="ORF">ACFFLH_09885</name>
</gene>
<protein>
    <submittedName>
        <fullName evidence="9">Oligopeptide ABC transporter permease OppB</fullName>
    </submittedName>
</protein>
<organism evidence="9 10">
    <name type="scientific">Balneatrix alpica</name>
    <dbReference type="NCBI Taxonomy" id="75684"/>
    <lineage>
        <taxon>Bacteria</taxon>
        <taxon>Pseudomonadati</taxon>
        <taxon>Pseudomonadota</taxon>
        <taxon>Gammaproteobacteria</taxon>
        <taxon>Oceanospirillales</taxon>
        <taxon>Balneatrichaceae</taxon>
        <taxon>Balneatrix</taxon>
    </lineage>
</organism>
<keyword evidence="10" id="KW-1185">Reference proteome</keyword>
<evidence type="ECO:0000313" key="9">
    <source>
        <dbReference type="EMBL" id="MFB9886721.1"/>
    </source>
</evidence>
<feature type="domain" description="ABC transmembrane type-1" evidence="8">
    <location>
        <begin position="94"/>
        <end position="293"/>
    </location>
</feature>
<accession>A0ABV5ZBT2</accession>
<evidence type="ECO:0000256" key="1">
    <source>
        <dbReference type="ARBA" id="ARBA00004651"/>
    </source>
</evidence>
<keyword evidence="5 7" id="KW-1133">Transmembrane helix</keyword>
<dbReference type="EMBL" id="JBHLZN010000003">
    <property type="protein sequence ID" value="MFB9886721.1"/>
    <property type="molecule type" value="Genomic_DNA"/>
</dbReference>
<dbReference type="PROSITE" id="PS50928">
    <property type="entry name" value="ABC_TM1"/>
    <property type="match status" value="1"/>
</dbReference>
<name>A0ABV5ZBT2_9GAMM</name>
<evidence type="ECO:0000313" key="10">
    <source>
        <dbReference type="Proteomes" id="UP001589628"/>
    </source>
</evidence>
<dbReference type="SUPFAM" id="SSF161098">
    <property type="entry name" value="MetI-like"/>
    <property type="match status" value="1"/>
</dbReference>
<keyword evidence="6 7" id="KW-0472">Membrane</keyword>
<feature type="transmembrane region" description="Helical" evidence="7">
    <location>
        <begin position="232"/>
        <end position="254"/>
    </location>
</feature>
<evidence type="ECO:0000256" key="3">
    <source>
        <dbReference type="ARBA" id="ARBA00022475"/>
    </source>
</evidence>
<dbReference type="PANTHER" id="PTHR30465">
    <property type="entry name" value="INNER MEMBRANE ABC TRANSPORTER"/>
    <property type="match status" value="1"/>
</dbReference>
<keyword evidence="2 7" id="KW-0813">Transport</keyword>
<evidence type="ECO:0000256" key="5">
    <source>
        <dbReference type="ARBA" id="ARBA00022989"/>
    </source>
</evidence>
<comment type="subcellular location">
    <subcellularLocation>
        <location evidence="1 7">Cell membrane</location>
        <topology evidence="1 7">Multi-pass membrane protein</topology>
    </subcellularLocation>
</comment>
<feature type="transmembrane region" description="Helical" evidence="7">
    <location>
        <begin position="100"/>
        <end position="121"/>
    </location>
</feature>
<dbReference type="Proteomes" id="UP001589628">
    <property type="component" value="Unassembled WGS sequence"/>
</dbReference>
<proteinExistence type="inferred from homology"/>
<dbReference type="Gene3D" id="1.10.3720.10">
    <property type="entry name" value="MetI-like"/>
    <property type="match status" value="1"/>
</dbReference>
<evidence type="ECO:0000259" key="8">
    <source>
        <dbReference type="PROSITE" id="PS50928"/>
    </source>
</evidence>
<comment type="similarity">
    <text evidence="7">Belongs to the binding-protein-dependent transport system permease family.</text>
</comment>
<evidence type="ECO:0000256" key="4">
    <source>
        <dbReference type="ARBA" id="ARBA00022692"/>
    </source>
</evidence>
<keyword evidence="4 7" id="KW-0812">Transmembrane</keyword>
<feature type="transmembrane region" description="Helical" evidence="7">
    <location>
        <begin position="170"/>
        <end position="190"/>
    </location>
</feature>
<evidence type="ECO:0000256" key="2">
    <source>
        <dbReference type="ARBA" id="ARBA00022448"/>
    </source>
</evidence>
<dbReference type="InterPro" id="IPR045621">
    <property type="entry name" value="BPD_transp_1_N"/>
</dbReference>
<reference evidence="9 10" key="1">
    <citation type="submission" date="2024-09" db="EMBL/GenBank/DDBJ databases">
        <authorList>
            <person name="Sun Q."/>
            <person name="Mori K."/>
        </authorList>
    </citation>
    <scope>NUCLEOTIDE SEQUENCE [LARGE SCALE GENOMIC DNA]</scope>
    <source>
        <strain evidence="9 10">ATCC 51285</strain>
    </source>
</reference>